<dbReference type="EMBL" id="SHNN01000007">
    <property type="protein sequence ID" value="MCX2983401.1"/>
    <property type="molecule type" value="Genomic_DNA"/>
</dbReference>
<dbReference type="InterPro" id="IPR027417">
    <property type="entry name" value="P-loop_NTPase"/>
</dbReference>
<dbReference type="SUPFAM" id="SSF56747">
    <property type="entry name" value="Prim-pol domain"/>
    <property type="match status" value="1"/>
</dbReference>
<dbReference type="SMART" id="SM00943">
    <property type="entry name" value="Prim-Pol"/>
    <property type="match status" value="1"/>
</dbReference>
<accession>A0ABT3TNU6</accession>
<dbReference type="Gene3D" id="3.40.50.300">
    <property type="entry name" value="P-loop containing nucleotide triphosphate hydrolases"/>
    <property type="match status" value="1"/>
</dbReference>
<evidence type="ECO:0000313" key="2">
    <source>
        <dbReference type="EMBL" id="MCX2983401.1"/>
    </source>
</evidence>
<dbReference type="Pfam" id="PF09250">
    <property type="entry name" value="Prim-Pol"/>
    <property type="match status" value="1"/>
</dbReference>
<sequence>MMTMQDTAQNANTSADVPLDFESAAQQWFADGFNVIPIYPLSKKPAVTWDDWLEKLDQYAISSYWQQNPDHEVACIVGDELIVYDADSPEAITAFENLLVKEGTTCDLTVKTRKGMHYYFKRAPGTTAKSDSHDTTTHPCRLDVKTGRGMIVLPPSTGKTIAVRRAKTASDLSEARQGFIDAVSVHNGRHNLPTNVKTAQTPSANRDKVLEQIAILLPSLDPDFGYDDWLAVGMAIHHETRGSEDGFTLFHDWSMQGAKYKDRRELETKWRSFTNGAGSPLTMGSLRHKAIDAGVAPEALCQALNNPTAALPPDEHPLRPHTLQGKSQQFELESMAHKLFLGRLAVLGQWTVIYAPPNTGKTLLVLSLLIQGIKDQVFEPDNLYYINADDNHEGLTAKLKLAESHGFHMLAPGYEGFRSQDLQAKLQLLADMDNAREIIVVLDTLKKFADLMDKRESTSFGNVAREFTAKGGTILTLAHVNKNRGYDGSLIHAGTSDIKDDCDCAYMLDIMEDADDRRTVEFTNEKNRGSVANKAGYRYSIAEGQTYQGLLDSVEAVDAAELAQLRESKERFDLGEVPIIDGITQILSDEPTAKTALKEQVVARLGVSQRQVLSVIEKYSGSDPKLHHWQYTVGDRGVKMYAMLLSDSSPLPDTADL</sequence>
<dbReference type="InterPro" id="IPR015330">
    <property type="entry name" value="DNA_primase/pol_bifunc_N"/>
</dbReference>
<evidence type="ECO:0000313" key="3">
    <source>
        <dbReference type="Proteomes" id="UP001143362"/>
    </source>
</evidence>
<proteinExistence type="predicted"/>
<dbReference type="Pfam" id="PF08707">
    <property type="entry name" value="PriCT_2"/>
    <property type="match status" value="1"/>
</dbReference>
<protein>
    <recommendedName>
        <fullName evidence="1">DNA primase/polymerase bifunctional N-terminal domain-containing protein</fullName>
    </recommendedName>
</protein>
<gene>
    <name evidence="2" type="ORF">EYC98_21285</name>
</gene>
<feature type="domain" description="DNA primase/polymerase bifunctional N-terminal" evidence="1">
    <location>
        <begin position="25"/>
        <end position="179"/>
    </location>
</feature>
<name>A0ABT3TNU6_9GAMM</name>
<reference evidence="2" key="1">
    <citation type="submission" date="2019-02" db="EMBL/GenBank/DDBJ databases">
        <authorList>
            <person name="Li S.-H."/>
        </authorList>
    </citation>
    <scope>NUCLEOTIDE SEQUENCE</scope>
    <source>
        <strain evidence="2">IMCC14734</strain>
    </source>
</reference>
<dbReference type="InterPro" id="IPR014819">
    <property type="entry name" value="PriCT_2"/>
</dbReference>
<comment type="caution">
    <text evidence="2">The sequence shown here is derived from an EMBL/GenBank/DDBJ whole genome shotgun (WGS) entry which is preliminary data.</text>
</comment>
<organism evidence="2 3">
    <name type="scientific">Candidatus Litorirhabdus singularis</name>
    <dbReference type="NCBI Taxonomy" id="2518993"/>
    <lineage>
        <taxon>Bacteria</taxon>
        <taxon>Pseudomonadati</taxon>
        <taxon>Pseudomonadota</taxon>
        <taxon>Gammaproteobacteria</taxon>
        <taxon>Cellvibrionales</taxon>
        <taxon>Halieaceae</taxon>
        <taxon>Candidatus Litorirhabdus</taxon>
    </lineage>
</organism>
<evidence type="ECO:0000259" key="1">
    <source>
        <dbReference type="SMART" id="SM00943"/>
    </source>
</evidence>
<dbReference type="Pfam" id="PF13481">
    <property type="entry name" value="AAA_25"/>
    <property type="match status" value="1"/>
</dbReference>
<dbReference type="RefSeq" id="WP_279247437.1">
    <property type="nucleotide sequence ID" value="NZ_SHNN01000007.1"/>
</dbReference>
<dbReference type="SUPFAM" id="SSF52540">
    <property type="entry name" value="P-loop containing nucleoside triphosphate hydrolases"/>
    <property type="match status" value="1"/>
</dbReference>
<dbReference type="Proteomes" id="UP001143362">
    <property type="component" value="Unassembled WGS sequence"/>
</dbReference>
<keyword evidence="3" id="KW-1185">Reference proteome</keyword>